<protein>
    <submittedName>
        <fullName evidence="1">Uncharacterized protein</fullName>
    </submittedName>
</protein>
<sequence>MPTSPEPATLRATLRRAVLAVVVVDDLDLLPGDDGVQVPVAGGDPLVPWTEVAAAAGAPAGPASARLRVRDWVLAHRTLQEEVAAGTDPWALLLPLALPVTSAAHLGPAWASRPVLGGAMDLGLGVRLPFPPPGAQRVVPLPRPVAARVGLGPDADGGQPSGALSYLERMGEYAAQRLRRDKGVRGGGVLRPVGGCDVPTLLAAESLRSFVVGDDECGMRAVAVPRRERGWFDLARVDPAFVGAAWSATEVEDRAFPRAVLVTRHEVAMPEPTLDLTRQSLEV</sequence>
<accession>A0A2S6INS4</accession>
<comment type="caution">
    <text evidence="1">The sequence shown here is derived from an EMBL/GenBank/DDBJ whole genome shotgun (WGS) entry which is preliminary data.</text>
</comment>
<dbReference type="Proteomes" id="UP000239485">
    <property type="component" value="Unassembled WGS sequence"/>
</dbReference>
<name>A0A2S6INS4_9ACTN</name>
<evidence type="ECO:0000313" key="2">
    <source>
        <dbReference type="Proteomes" id="UP000239485"/>
    </source>
</evidence>
<organism evidence="1 2">
    <name type="scientific">Kineococcus xinjiangensis</name>
    <dbReference type="NCBI Taxonomy" id="512762"/>
    <lineage>
        <taxon>Bacteria</taxon>
        <taxon>Bacillati</taxon>
        <taxon>Actinomycetota</taxon>
        <taxon>Actinomycetes</taxon>
        <taxon>Kineosporiales</taxon>
        <taxon>Kineosporiaceae</taxon>
        <taxon>Kineococcus</taxon>
    </lineage>
</organism>
<gene>
    <name evidence="1" type="ORF">CLV92_1056</name>
</gene>
<dbReference type="AlphaFoldDB" id="A0A2S6INS4"/>
<dbReference type="OrthoDB" id="5198172at2"/>
<dbReference type="RefSeq" id="WP_104432315.1">
    <property type="nucleotide sequence ID" value="NZ_PTJD01000005.1"/>
</dbReference>
<proteinExistence type="predicted"/>
<keyword evidence="2" id="KW-1185">Reference proteome</keyword>
<evidence type="ECO:0000313" key="1">
    <source>
        <dbReference type="EMBL" id="PPK95912.1"/>
    </source>
</evidence>
<dbReference type="EMBL" id="PTJD01000005">
    <property type="protein sequence ID" value="PPK95912.1"/>
    <property type="molecule type" value="Genomic_DNA"/>
</dbReference>
<reference evidence="1 2" key="1">
    <citation type="submission" date="2018-02" db="EMBL/GenBank/DDBJ databases">
        <title>Genomic Encyclopedia of Archaeal and Bacterial Type Strains, Phase II (KMG-II): from individual species to whole genera.</title>
        <authorList>
            <person name="Goeker M."/>
        </authorList>
    </citation>
    <scope>NUCLEOTIDE SEQUENCE [LARGE SCALE GENOMIC DNA]</scope>
    <source>
        <strain evidence="1 2">DSM 22857</strain>
    </source>
</reference>